<comment type="caution">
    <text evidence="2">The sequence shown here is derived from an EMBL/GenBank/DDBJ whole genome shotgun (WGS) entry which is preliminary data.</text>
</comment>
<name>A0ABD1JTT6_9TELE</name>
<sequence>MHFFCTLFFPTIQLIEDLHSGGILHVMGDDFRNLVAWAHSHATICQHMPYQGGGYTAEEPNTYVLPWYCTAGHAYNWPLSSLSDRVGEAKEILSRAKRRKRVHCKEEEGEQEAEEGPTDLSVTREEGPAESDDSLVTHLSGEQREAPTAEQAKRKRQKKKKKAQDTSTSEPQEEAPFPSSTAGKSNSSWDASLPKMSQVFDSPTLEMDRIAEDKGATAAALDDSQPSMHLEDLCSGMDTDSAGEDEPMTTSQSGAGDAVATTASWSQGQRLQAEGRPSSPEPRRPPNAGPTTSAASTEDRNSRSKAAVKKKPKGLLGGLCNVLSFQAWLRSTRPIEGRSLGCLALSELDALLMSYLKYMWDGGSRQLTHVTLVCHTRCLDRFLRAQGCFYSVLRSPELPQTRKLLDQYCKQLHERETERYAATICSVTESEEEELRRLGVLGRSSPEALLHLVLFNNLRAFGPAHLYRTWPVPAGKFRPLRLAPVSPRGSGVACVVPVPDCLEWTDPGDPSQTPLRMLAKPDVPPRCPLRDFCAYATKHTAGLISDHDALYSSVRAGVHLHSHEWYSRTPLSRARMDKMLKALAQRVEAIRITRMVAPV</sequence>
<organism evidence="2 3">
    <name type="scientific">Coilia grayii</name>
    <name type="common">Gray's grenadier anchovy</name>
    <dbReference type="NCBI Taxonomy" id="363190"/>
    <lineage>
        <taxon>Eukaryota</taxon>
        <taxon>Metazoa</taxon>
        <taxon>Chordata</taxon>
        <taxon>Craniata</taxon>
        <taxon>Vertebrata</taxon>
        <taxon>Euteleostomi</taxon>
        <taxon>Actinopterygii</taxon>
        <taxon>Neopterygii</taxon>
        <taxon>Teleostei</taxon>
        <taxon>Clupei</taxon>
        <taxon>Clupeiformes</taxon>
        <taxon>Clupeoidei</taxon>
        <taxon>Engraulidae</taxon>
        <taxon>Coilinae</taxon>
        <taxon>Coilia</taxon>
    </lineage>
</organism>
<proteinExistence type="predicted"/>
<feature type="compositionally biased region" description="Polar residues" evidence="1">
    <location>
        <begin position="261"/>
        <end position="270"/>
    </location>
</feature>
<dbReference type="AlphaFoldDB" id="A0ABD1JTT6"/>
<reference evidence="2 3" key="1">
    <citation type="submission" date="2024-09" db="EMBL/GenBank/DDBJ databases">
        <title>A chromosome-level genome assembly of Gray's grenadier anchovy, Coilia grayii.</title>
        <authorList>
            <person name="Fu Z."/>
        </authorList>
    </citation>
    <scope>NUCLEOTIDE SEQUENCE [LARGE SCALE GENOMIC DNA]</scope>
    <source>
        <strain evidence="2">G4</strain>
        <tissue evidence="2">Muscle</tissue>
    </source>
</reference>
<dbReference type="InterPro" id="IPR042838">
    <property type="entry name" value="KIAA1958"/>
</dbReference>
<evidence type="ECO:0000313" key="3">
    <source>
        <dbReference type="Proteomes" id="UP001591681"/>
    </source>
</evidence>
<evidence type="ECO:0000313" key="2">
    <source>
        <dbReference type="EMBL" id="KAL2090153.1"/>
    </source>
</evidence>
<feature type="region of interest" description="Disordered" evidence="1">
    <location>
        <begin position="97"/>
        <end position="310"/>
    </location>
</feature>
<evidence type="ECO:0000256" key="1">
    <source>
        <dbReference type="SAM" id="MobiDB-lite"/>
    </source>
</evidence>
<dbReference type="Proteomes" id="UP001591681">
    <property type="component" value="Unassembled WGS sequence"/>
</dbReference>
<feature type="compositionally biased region" description="Basic residues" evidence="1">
    <location>
        <begin position="153"/>
        <end position="162"/>
    </location>
</feature>
<dbReference type="PANTHER" id="PTHR46963:SF3">
    <property type="entry name" value="DUF3504 DOMAIN-CONTAINING PROTEIN"/>
    <property type="match status" value="1"/>
</dbReference>
<dbReference type="PANTHER" id="PTHR46963">
    <property type="entry name" value="SIMILAR TO RIKEN CDNA E130308A19"/>
    <property type="match status" value="1"/>
</dbReference>
<feature type="compositionally biased region" description="Basic and acidic residues" evidence="1">
    <location>
        <begin position="206"/>
        <end position="215"/>
    </location>
</feature>
<gene>
    <name evidence="2" type="ORF">ACEWY4_014841</name>
</gene>
<dbReference type="EMBL" id="JBHFQA010000012">
    <property type="protein sequence ID" value="KAL2090153.1"/>
    <property type="molecule type" value="Genomic_DNA"/>
</dbReference>
<accession>A0ABD1JTT6</accession>
<feature type="compositionally biased region" description="Polar residues" evidence="1">
    <location>
        <begin position="178"/>
        <end position="190"/>
    </location>
</feature>
<feature type="compositionally biased region" description="Acidic residues" evidence="1">
    <location>
        <begin position="107"/>
        <end position="117"/>
    </location>
</feature>
<keyword evidence="3" id="KW-1185">Reference proteome</keyword>
<protein>
    <submittedName>
        <fullName evidence="2">Uncharacterized protein</fullName>
    </submittedName>
</protein>